<dbReference type="Proteomes" id="UP000201907">
    <property type="component" value="Segment"/>
</dbReference>
<organism evidence="2 3">
    <name type="scientific">Pseudomonas phage YMC11/06/C171_PPU_BP</name>
    <dbReference type="NCBI Taxonomy" id="1777063"/>
    <lineage>
        <taxon>Viruses</taxon>
        <taxon>Duplodnaviria</taxon>
        <taxon>Heunggongvirae</taxon>
        <taxon>Uroviricota</taxon>
        <taxon>Caudoviricetes</taxon>
        <taxon>Autographivirales</taxon>
        <taxon>Autoscriptoviridae</taxon>
        <taxon>Corkvirinae</taxon>
        <taxon>Kantovirus</taxon>
        <taxon>Kantovirus C171</taxon>
    </lineage>
</organism>
<gene>
    <name evidence="2" type="ORF">C171_00270</name>
</gene>
<dbReference type="EMBL" id="KU310944">
    <property type="protein sequence ID" value="AMO43651.1"/>
    <property type="molecule type" value="Genomic_DNA"/>
</dbReference>
<dbReference type="GeneID" id="28802002"/>
<feature type="region of interest" description="Disordered" evidence="1">
    <location>
        <begin position="1"/>
        <end position="22"/>
    </location>
</feature>
<evidence type="ECO:0000313" key="3">
    <source>
        <dbReference type="Proteomes" id="UP000201907"/>
    </source>
</evidence>
<proteinExistence type="predicted"/>
<evidence type="ECO:0000256" key="1">
    <source>
        <dbReference type="SAM" id="MobiDB-lite"/>
    </source>
</evidence>
<accession>A0A127KNY2</accession>
<sequence>MTTTAQKKPAAKKPTTKATAAAAKPVIDENALLAQFAAALLRDGTGRIDASDVALRQRVVDAFNRARVMVDEFKIQIGA</sequence>
<dbReference type="KEGG" id="vg:28802002"/>
<protein>
    <submittedName>
        <fullName evidence="2">Uncharacterized protein</fullName>
    </submittedName>
</protein>
<name>A0A127KNY2_9CAUD</name>
<evidence type="ECO:0000313" key="2">
    <source>
        <dbReference type="EMBL" id="AMO43651.1"/>
    </source>
</evidence>
<keyword evidence="3" id="KW-1185">Reference proteome</keyword>
<reference evidence="2 3" key="1">
    <citation type="submission" date="2015-12" db="EMBL/GenBank/DDBJ databases">
        <title>Complete Genome Sequence of the Pseudomonas putida phage YMC11/06/C171_PPU_BP.</title>
        <authorList>
            <person name="Jeon J."/>
            <person name="Yong D."/>
            <person name="Lee K."/>
        </authorList>
    </citation>
    <scope>NUCLEOTIDE SEQUENCE [LARGE SCALE GENOMIC DNA]</scope>
</reference>
<dbReference type="RefSeq" id="YP_009275045.1">
    <property type="nucleotide sequence ID" value="NC_030923.1"/>
</dbReference>